<sequence length="468" mass="51986">MPKLLRLSDITKAVDRVVIGKEPLAVVARTSPVGLTSLKKFVKAHLTGNSVEVGRRGRKPSLPAACETDICSWIVGMQRVGVPVCRSDIINKASTVAKRMGCRPLGRGWYQRFMKRHPHLAQRTAQLVSRARNNVNVEGLRSLFFTMTQLVIKHKVVAAQVYNMDETSFESKTSTRRVVGLRGSSNVWTQTPRLNFHLTIIVAACADGTVTPPCFVLPGKSVQRDILADCATPDAAVTCAPKGFVNQYVFNNWLKHFARSVPSSTPRPLVLVCDGCSSHFTDGTYEIARDNHILIVCLPANATHLVQPLDVAVFKPYKTRIRELVHDRMINTNAFSLSKRVAINIAASAFVDTIGKKRTNIISGFRSTGLFPPSLPLMYARLAKFDKNATEDLKMETWLKCKEEIRSEVLVLPTTKEKIPGRKTVDTKFCLFTREALETIKQAKRKVAKKTSSATDDLSLPFVEEVIV</sequence>
<dbReference type="OrthoDB" id="78733at2759"/>
<dbReference type="Gene3D" id="1.10.10.60">
    <property type="entry name" value="Homeodomain-like"/>
    <property type="match status" value="1"/>
</dbReference>
<gene>
    <name evidence="4" type="primary">Aste57867_24649</name>
    <name evidence="3" type="ORF">As57867_024571</name>
    <name evidence="4" type="ORF">ASTE57867_24649</name>
</gene>
<dbReference type="InterPro" id="IPR050863">
    <property type="entry name" value="CenT-Element_Derived"/>
</dbReference>
<dbReference type="GO" id="GO:0003677">
    <property type="term" value="F:DNA binding"/>
    <property type="evidence" value="ECO:0007669"/>
    <property type="project" value="UniProtKB-KW"/>
</dbReference>
<dbReference type="SMART" id="SM00674">
    <property type="entry name" value="CENPB"/>
    <property type="match status" value="1"/>
</dbReference>
<evidence type="ECO:0000313" key="5">
    <source>
        <dbReference type="Proteomes" id="UP000332933"/>
    </source>
</evidence>
<reference evidence="3" key="2">
    <citation type="submission" date="2019-06" db="EMBL/GenBank/DDBJ databases">
        <title>Genomics analysis of Aphanomyces spp. identifies a new class of oomycete effector associated with host adaptation.</title>
        <authorList>
            <person name="Gaulin E."/>
        </authorList>
    </citation>
    <scope>NUCLEOTIDE SEQUENCE</scope>
    <source>
        <strain evidence="3">CBS 578.67</strain>
    </source>
</reference>
<keyword evidence="5" id="KW-1185">Reference proteome</keyword>
<protein>
    <submittedName>
        <fullName evidence="4">Aste57867_24649 protein</fullName>
    </submittedName>
</protein>
<dbReference type="InterPro" id="IPR004875">
    <property type="entry name" value="DDE_SF_endonuclease_dom"/>
</dbReference>
<keyword evidence="1" id="KW-0238">DNA-binding</keyword>
<dbReference type="InterPro" id="IPR036397">
    <property type="entry name" value="RNaseH_sf"/>
</dbReference>
<dbReference type="PANTHER" id="PTHR19303:SF74">
    <property type="entry name" value="POGO TRANSPOSABLE ELEMENT WITH KRAB DOMAIN"/>
    <property type="match status" value="1"/>
</dbReference>
<name>A0A485LR13_9STRA</name>
<dbReference type="EMBL" id="CAADRA010007457">
    <property type="protein sequence ID" value="VFU01286.1"/>
    <property type="molecule type" value="Genomic_DNA"/>
</dbReference>
<dbReference type="GO" id="GO:0005634">
    <property type="term" value="C:nucleus"/>
    <property type="evidence" value="ECO:0007669"/>
    <property type="project" value="TreeGrafter"/>
</dbReference>
<evidence type="ECO:0000259" key="2">
    <source>
        <dbReference type="PROSITE" id="PS51253"/>
    </source>
</evidence>
<reference evidence="4 5" key="1">
    <citation type="submission" date="2019-03" db="EMBL/GenBank/DDBJ databases">
        <authorList>
            <person name="Gaulin E."/>
            <person name="Dumas B."/>
        </authorList>
    </citation>
    <scope>NUCLEOTIDE SEQUENCE [LARGE SCALE GENOMIC DNA]</scope>
    <source>
        <strain evidence="4">CBS 568.67</strain>
    </source>
</reference>
<dbReference type="Pfam" id="PF03221">
    <property type="entry name" value="HTH_Tnp_Tc5"/>
    <property type="match status" value="1"/>
</dbReference>
<evidence type="ECO:0000313" key="4">
    <source>
        <dbReference type="EMBL" id="VFU01286.1"/>
    </source>
</evidence>
<feature type="domain" description="HTH CENPB-type" evidence="2">
    <location>
        <begin position="54"/>
        <end position="123"/>
    </location>
</feature>
<evidence type="ECO:0000256" key="1">
    <source>
        <dbReference type="ARBA" id="ARBA00023125"/>
    </source>
</evidence>
<evidence type="ECO:0000313" key="3">
    <source>
        <dbReference type="EMBL" id="KAF0683289.1"/>
    </source>
</evidence>
<dbReference type="InterPro" id="IPR006600">
    <property type="entry name" value="HTH_CenpB_DNA-bd_dom"/>
</dbReference>
<organism evidence="4 5">
    <name type="scientific">Aphanomyces stellatus</name>
    <dbReference type="NCBI Taxonomy" id="120398"/>
    <lineage>
        <taxon>Eukaryota</taxon>
        <taxon>Sar</taxon>
        <taxon>Stramenopiles</taxon>
        <taxon>Oomycota</taxon>
        <taxon>Saprolegniomycetes</taxon>
        <taxon>Saprolegniales</taxon>
        <taxon>Verrucalvaceae</taxon>
        <taxon>Aphanomyces</taxon>
    </lineage>
</organism>
<dbReference type="Pfam" id="PF03184">
    <property type="entry name" value="DDE_1"/>
    <property type="match status" value="1"/>
</dbReference>
<proteinExistence type="predicted"/>
<dbReference type="EMBL" id="VJMH01007431">
    <property type="protein sequence ID" value="KAF0683289.1"/>
    <property type="molecule type" value="Genomic_DNA"/>
</dbReference>
<dbReference type="PANTHER" id="PTHR19303">
    <property type="entry name" value="TRANSPOSON"/>
    <property type="match status" value="1"/>
</dbReference>
<dbReference type="Gene3D" id="3.30.420.10">
    <property type="entry name" value="Ribonuclease H-like superfamily/Ribonuclease H"/>
    <property type="match status" value="1"/>
</dbReference>
<dbReference type="PROSITE" id="PS51253">
    <property type="entry name" value="HTH_CENPB"/>
    <property type="match status" value="1"/>
</dbReference>
<dbReference type="AlphaFoldDB" id="A0A485LR13"/>
<accession>A0A485LR13</accession>
<dbReference type="Proteomes" id="UP000332933">
    <property type="component" value="Unassembled WGS sequence"/>
</dbReference>